<reference evidence="3 4" key="1">
    <citation type="submission" date="2016-09" db="EMBL/GenBank/DDBJ databases">
        <title>Desulfuribacillus arsenicus sp. nov., an obligately anaerobic, dissimilatory arsenic- and antimonate-reducing bacterium isolated from anoxic sediments.</title>
        <authorList>
            <person name="Abin C.A."/>
            <person name="Hollibaugh J.T."/>
        </authorList>
    </citation>
    <scope>NUCLEOTIDE SEQUENCE [LARGE SCALE GENOMIC DNA]</scope>
    <source>
        <strain evidence="3 4">MLFW-2</strain>
    </source>
</reference>
<keyword evidence="1" id="KW-0812">Transmembrane</keyword>
<dbReference type="PANTHER" id="PTHR22939">
    <property type="entry name" value="SERINE PROTEASE FAMILY S1C HTRA-RELATED"/>
    <property type="match status" value="1"/>
</dbReference>
<organism evidence="3 4">
    <name type="scientific">Desulfuribacillus stibiiarsenatis</name>
    <dbReference type="NCBI Taxonomy" id="1390249"/>
    <lineage>
        <taxon>Bacteria</taxon>
        <taxon>Bacillati</taxon>
        <taxon>Bacillota</taxon>
        <taxon>Desulfuribacillia</taxon>
        <taxon>Desulfuribacillales</taxon>
        <taxon>Desulfuribacillaceae</taxon>
        <taxon>Desulfuribacillus</taxon>
    </lineage>
</organism>
<evidence type="ECO:0000259" key="2">
    <source>
        <dbReference type="Pfam" id="PF06094"/>
    </source>
</evidence>
<gene>
    <name evidence="3" type="ORF">BHU72_08590</name>
</gene>
<keyword evidence="1" id="KW-0472">Membrane</keyword>
<protein>
    <recommendedName>
        <fullName evidence="2">Gamma-glutamylcyclotransferase AIG2-like domain-containing protein</fullName>
    </recommendedName>
</protein>
<dbReference type="Pfam" id="PF06094">
    <property type="entry name" value="GGACT"/>
    <property type="match status" value="1"/>
</dbReference>
<dbReference type="InterPro" id="IPR009288">
    <property type="entry name" value="AIG2-like_dom"/>
</dbReference>
<comment type="caution">
    <text evidence="3">The sequence shown here is derived from an EMBL/GenBank/DDBJ whole genome shotgun (WGS) entry which is preliminary data.</text>
</comment>
<sequence>MNAQRENQHLVFVYGTLRAGQENHSLLKDAMLIDADAWAHGIMYNTTLGYPAVYDDFENFVYGELYQVSDSELQVLDELEDYHGDSQYNEYMRVKKDIYTKQGIQEGYVYLYNLPVTTEMHRIDTGDWLLQEESQDSHEESNDWLKENRKRFLIRTIAVVLSFVLLFSVVGPWFRIFAIPSLDLLSTSRELGKDPMIQLWKKSIVTVNTSTGKGTGFNIHSSGVIITNAHVVDGAKSAYVGFDTGKIYDGSIRQTFSDIDIAILDIEGKDLPALTLALSSNLKIHDKVIIIGNPLGFFQIVMEGTFLGISKIDNWEKPILVFNSPIVKGTSGSPVINHDGQVVGVIFAHIRDKQANGKEVIYGLAVPIDYLNEQEISSYMSNIDNN</sequence>
<dbReference type="CDD" id="cd06661">
    <property type="entry name" value="GGCT_like"/>
    <property type="match status" value="1"/>
</dbReference>
<dbReference type="InterPro" id="IPR009003">
    <property type="entry name" value="Peptidase_S1_PA"/>
</dbReference>
<evidence type="ECO:0000313" key="3">
    <source>
        <dbReference type="EMBL" id="OEH84555.1"/>
    </source>
</evidence>
<evidence type="ECO:0000313" key="4">
    <source>
        <dbReference type="Proteomes" id="UP000095255"/>
    </source>
</evidence>
<dbReference type="InterPro" id="IPR001940">
    <property type="entry name" value="Peptidase_S1C"/>
</dbReference>
<name>A0A1E5L337_9FIRM</name>
<proteinExistence type="predicted"/>
<dbReference type="Gene3D" id="2.40.10.120">
    <property type="match status" value="1"/>
</dbReference>
<dbReference type="RefSeq" id="WP_069702982.1">
    <property type="nucleotide sequence ID" value="NZ_MJAT01000037.1"/>
</dbReference>
<dbReference type="PRINTS" id="PR00834">
    <property type="entry name" value="PROTEASES2C"/>
</dbReference>
<dbReference type="GO" id="GO:0006508">
    <property type="term" value="P:proteolysis"/>
    <property type="evidence" value="ECO:0007669"/>
    <property type="project" value="InterPro"/>
</dbReference>
<dbReference type="GO" id="GO:0004252">
    <property type="term" value="F:serine-type endopeptidase activity"/>
    <property type="evidence" value="ECO:0007669"/>
    <property type="project" value="InterPro"/>
</dbReference>
<dbReference type="Proteomes" id="UP000095255">
    <property type="component" value="Unassembled WGS sequence"/>
</dbReference>
<feature type="domain" description="Gamma-glutamylcyclotransferase AIG2-like" evidence="2">
    <location>
        <begin position="11"/>
        <end position="129"/>
    </location>
</feature>
<dbReference type="InterPro" id="IPR036568">
    <property type="entry name" value="GGCT-like_sf"/>
</dbReference>
<dbReference type="SUPFAM" id="SSF110857">
    <property type="entry name" value="Gamma-glutamyl cyclotransferase-like"/>
    <property type="match status" value="1"/>
</dbReference>
<feature type="transmembrane region" description="Helical" evidence="1">
    <location>
        <begin position="152"/>
        <end position="174"/>
    </location>
</feature>
<evidence type="ECO:0000256" key="1">
    <source>
        <dbReference type="SAM" id="Phobius"/>
    </source>
</evidence>
<dbReference type="EMBL" id="MJAT01000037">
    <property type="protein sequence ID" value="OEH84555.1"/>
    <property type="molecule type" value="Genomic_DNA"/>
</dbReference>
<keyword evidence="4" id="KW-1185">Reference proteome</keyword>
<accession>A0A1E5L337</accession>
<dbReference type="SUPFAM" id="SSF50494">
    <property type="entry name" value="Trypsin-like serine proteases"/>
    <property type="match status" value="1"/>
</dbReference>
<dbReference type="Gene3D" id="3.10.490.10">
    <property type="entry name" value="Gamma-glutamyl cyclotransferase-like"/>
    <property type="match status" value="1"/>
</dbReference>
<dbReference type="InterPro" id="IPR013024">
    <property type="entry name" value="GGCT-like"/>
</dbReference>
<dbReference type="PANTHER" id="PTHR22939:SF129">
    <property type="entry name" value="SERINE PROTEASE HTRA2, MITOCHONDRIAL"/>
    <property type="match status" value="1"/>
</dbReference>
<dbReference type="AlphaFoldDB" id="A0A1E5L337"/>
<dbReference type="Pfam" id="PF13365">
    <property type="entry name" value="Trypsin_2"/>
    <property type="match status" value="1"/>
</dbReference>
<dbReference type="STRING" id="1390249.BHU72_08590"/>
<keyword evidence="1" id="KW-1133">Transmembrane helix</keyword>